<evidence type="ECO:0000313" key="2">
    <source>
        <dbReference type="EMBL" id="AUX22523.1"/>
    </source>
</evidence>
<dbReference type="OrthoDB" id="9764248at2"/>
<evidence type="ECO:0008006" key="4">
    <source>
        <dbReference type="Google" id="ProtNLM"/>
    </source>
</evidence>
<dbReference type="SUPFAM" id="SSF48264">
    <property type="entry name" value="Cytochrome P450"/>
    <property type="match status" value="1"/>
</dbReference>
<accession>A0A4P2Q106</accession>
<dbReference type="GO" id="GO:0020037">
    <property type="term" value="F:heme binding"/>
    <property type="evidence" value="ECO:0007669"/>
    <property type="project" value="InterPro"/>
</dbReference>
<dbReference type="EMBL" id="CP012670">
    <property type="protein sequence ID" value="AUX22523.1"/>
    <property type="molecule type" value="Genomic_DNA"/>
</dbReference>
<feature type="compositionally biased region" description="Basic and acidic residues" evidence="1">
    <location>
        <begin position="210"/>
        <end position="225"/>
    </location>
</feature>
<protein>
    <recommendedName>
        <fullName evidence="4">Cytochrome P450</fullName>
    </recommendedName>
</protein>
<proteinExistence type="predicted"/>
<name>A0A4P2Q106_SORCE</name>
<evidence type="ECO:0000313" key="3">
    <source>
        <dbReference type="Proteomes" id="UP000295781"/>
    </source>
</evidence>
<sequence>MTTLPRGPTNNILMNMQGILDPIGYTLRMRERYGDPMSLPKMNGKPGLATGSVEGLRSVFAVPPENLDQMLAENFNALFGESPLFVLSGARHTAMRKLLMPPFHGQRMRLYGKQMCDLALQRSRELKPGQQLVAQDLMHELSLQTIIHIVFGVTAPAEAARLEVLLEELRKICAVRDEADPGHAAAAPQLRARVQEAGAGGAAGSARLSGARDRPLERRTKPDRARRPRVGAALGATRSPTEVGRRGATTRCARPRPPGDGRF</sequence>
<dbReference type="GO" id="GO:0004497">
    <property type="term" value="F:monooxygenase activity"/>
    <property type="evidence" value="ECO:0007669"/>
    <property type="project" value="InterPro"/>
</dbReference>
<organism evidence="2 3">
    <name type="scientific">Sorangium cellulosum</name>
    <name type="common">Polyangium cellulosum</name>
    <dbReference type="NCBI Taxonomy" id="56"/>
    <lineage>
        <taxon>Bacteria</taxon>
        <taxon>Pseudomonadati</taxon>
        <taxon>Myxococcota</taxon>
        <taxon>Polyangia</taxon>
        <taxon>Polyangiales</taxon>
        <taxon>Polyangiaceae</taxon>
        <taxon>Sorangium</taxon>
    </lineage>
</organism>
<reference evidence="2 3" key="1">
    <citation type="submission" date="2015-09" db="EMBL/GenBank/DDBJ databases">
        <title>Sorangium comparison.</title>
        <authorList>
            <person name="Zaburannyi N."/>
            <person name="Bunk B."/>
            <person name="Overmann J."/>
            <person name="Mueller R."/>
        </authorList>
    </citation>
    <scope>NUCLEOTIDE SEQUENCE [LARGE SCALE GENOMIC DNA]</scope>
    <source>
        <strain evidence="2 3">So ceGT47</strain>
    </source>
</reference>
<evidence type="ECO:0000256" key="1">
    <source>
        <dbReference type="SAM" id="MobiDB-lite"/>
    </source>
</evidence>
<dbReference type="GO" id="GO:0016705">
    <property type="term" value="F:oxidoreductase activity, acting on paired donors, with incorporation or reduction of molecular oxygen"/>
    <property type="evidence" value="ECO:0007669"/>
    <property type="project" value="InterPro"/>
</dbReference>
<gene>
    <name evidence="2" type="ORF">SOCEGT47_030260</name>
</gene>
<dbReference type="RefSeq" id="WP_129347669.1">
    <property type="nucleotide sequence ID" value="NZ_CP012670.1"/>
</dbReference>
<feature type="region of interest" description="Disordered" evidence="1">
    <location>
        <begin position="195"/>
        <end position="263"/>
    </location>
</feature>
<dbReference type="Proteomes" id="UP000295781">
    <property type="component" value="Chromosome"/>
</dbReference>
<dbReference type="GO" id="GO:0005506">
    <property type="term" value="F:iron ion binding"/>
    <property type="evidence" value="ECO:0007669"/>
    <property type="project" value="InterPro"/>
</dbReference>
<dbReference type="InterPro" id="IPR036396">
    <property type="entry name" value="Cyt_P450_sf"/>
</dbReference>
<dbReference type="Gene3D" id="1.10.630.10">
    <property type="entry name" value="Cytochrome P450"/>
    <property type="match status" value="1"/>
</dbReference>
<dbReference type="AlphaFoldDB" id="A0A4P2Q106"/>